<organism evidence="3 4">
    <name type="scientific">Diacronema lutheri</name>
    <name type="common">Unicellular marine alga</name>
    <name type="synonym">Monochrysis lutheri</name>
    <dbReference type="NCBI Taxonomy" id="2081491"/>
    <lineage>
        <taxon>Eukaryota</taxon>
        <taxon>Haptista</taxon>
        <taxon>Haptophyta</taxon>
        <taxon>Pavlovophyceae</taxon>
        <taxon>Pavlovales</taxon>
        <taxon>Pavlovaceae</taxon>
        <taxon>Diacronema</taxon>
    </lineage>
</organism>
<sequence length="290" mass="30895">MAILAAGACALWPSRRAVLVGWLASRGKAGSSAIAISSLMVGGSAEAVLARSRALLRAVSAEQLRATDFATAFVPADAASRTRRACAGETGASVSHSWQADAASTWDALVEWCDDFKRQHGRWPLLRVDRLCVLPLWCVVELWCFLAMGGDPAHVILRDTRRAPDRAGLASAARTSQRAAMSDAAQPVDTATAAAPAEGACEPVETMTGEWLPVAVERATRRRAQMGRVGACGPLPSLEELIARFDARAAECSASGGRERLLDLVMAYPGGLERFHREVEVVLLRCACPM</sequence>
<gene>
    <name evidence="3" type="ORF">KFE25_013084</name>
</gene>
<name>A0A8J5X9W1_DIALT</name>
<protein>
    <submittedName>
        <fullName evidence="3">Uncharacterized protein</fullName>
    </submittedName>
</protein>
<evidence type="ECO:0000313" key="3">
    <source>
        <dbReference type="EMBL" id="KAG8459448.1"/>
    </source>
</evidence>
<evidence type="ECO:0000313" key="4">
    <source>
        <dbReference type="Proteomes" id="UP000751190"/>
    </source>
</evidence>
<dbReference type="AlphaFoldDB" id="A0A8J5X9W1"/>
<feature type="chain" id="PRO_5035174604" evidence="2">
    <location>
        <begin position="18"/>
        <end position="290"/>
    </location>
</feature>
<evidence type="ECO:0000256" key="2">
    <source>
        <dbReference type="SAM" id="SignalP"/>
    </source>
</evidence>
<dbReference type="EMBL" id="JAGTXO010000041">
    <property type="protein sequence ID" value="KAG8459448.1"/>
    <property type="molecule type" value="Genomic_DNA"/>
</dbReference>
<dbReference type="OrthoDB" id="4983at2759"/>
<keyword evidence="2" id="KW-0732">Signal</keyword>
<feature type="region of interest" description="Disordered" evidence="1">
    <location>
        <begin position="168"/>
        <end position="192"/>
    </location>
</feature>
<keyword evidence="4" id="KW-1185">Reference proteome</keyword>
<evidence type="ECO:0000256" key="1">
    <source>
        <dbReference type="SAM" id="MobiDB-lite"/>
    </source>
</evidence>
<reference evidence="3" key="1">
    <citation type="submission" date="2021-05" db="EMBL/GenBank/DDBJ databases">
        <title>The genome of the haptophyte Pavlova lutheri (Diacronema luteri, Pavlovales) - a model for lipid biosynthesis in eukaryotic algae.</title>
        <authorList>
            <person name="Hulatt C.J."/>
            <person name="Posewitz M.C."/>
        </authorList>
    </citation>
    <scope>NUCLEOTIDE SEQUENCE</scope>
    <source>
        <strain evidence="3">NIVA-4/92</strain>
    </source>
</reference>
<dbReference type="Proteomes" id="UP000751190">
    <property type="component" value="Unassembled WGS sequence"/>
</dbReference>
<proteinExistence type="predicted"/>
<feature type="non-terminal residue" evidence="3">
    <location>
        <position position="290"/>
    </location>
</feature>
<accession>A0A8J5X9W1</accession>
<feature type="compositionally biased region" description="Low complexity" evidence="1">
    <location>
        <begin position="183"/>
        <end position="192"/>
    </location>
</feature>
<feature type="signal peptide" evidence="2">
    <location>
        <begin position="1"/>
        <end position="17"/>
    </location>
</feature>
<comment type="caution">
    <text evidence="3">The sequence shown here is derived from an EMBL/GenBank/DDBJ whole genome shotgun (WGS) entry which is preliminary data.</text>
</comment>